<dbReference type="AlphaFoldDB" id="A0A835IWT3"/>
<organism evidence="1 2">
    <name type="scientific">Coptis chinensis</name>
    <dbReference type="NCBI Taxonomy" id="261450"/>
    <lineage>
        <taxon>Eukaryota</taxon>
        <taxon>Viridiplantae</taxon>
        <taxon>Streptophyta</taxon>
        <taxon>Embryophyta</taxon>
        <taxon>Tracheophyta</taxon>
        <taxon>Spermatophyta</taxon>
        <taxon>Magnoliopsida</taxon>
        <taxon>Ranunculales</taxon>
        <taxon>Ranunculaceae</taxon>
        <taxon>Coptidoideae</taxon>
        <taxon>Coptis</taxon>
    </lineage>
</organism>
<dbReference type="OrthoDB" id="1113909at2759"/>
<dbReference type="Proteomes" id="UP000631114">
    <property type="component" value="Unassembled WGS sequence"/>
</dbReference>
<proteinExistence type="predicted"/>
<sequence length="130" mass="14907">MATKIKRKTLRGFKYGKPKWQNRNQNPVTDRIKVKVSEEEGRIDKGIANDKTQNRLSKLINKWDPDIVGIAEAMITPRDISSAYLQSLGMSASFYFNDRHNSVPNIWLLWKSTVSTPTLLQQSSQQITVE</sequence>
<accession>A0A835IWT3</accession>
<name>A0A835IWT3_9MAGN</name>
<dbReference type="Gene3D" id="3.60.10.10">
    <property type="entry name" value="Endonuclease/exonuclease/phosphatase"/>
    <property type="match status" value="1"/>
</dbReference>
<evidence type="ECO:0000313" key="1">
    <source>
        <dbReference type="EMBL" id="KAF9626615.1"/>
    </source>
</evidence>
<dbReference type="EMBL" id="JADFTS010000001">
    <property type="protein sequence ID" value="KAF9626615.1"/>
    <property type="molecule type" value="Genomic_DNA"/>
</dbReference>
<dbReference type="InterPro" id="IPR036691">
    <property type="entry name" value="Endo/exonu/phosph_ase_sf"/>
</dbReference>
<evidence type="ECO:0000313" key="2">
    <source>
        <dbReference type="Proteomes" id="UP000631114"/>
    </source>
</evidence>
<protein>
    <submittedName>
        <fullName evidence="1">Uncharacterized protein</fullName>
    </submittedName>
</protein>
<comment type="caution">
    <text evidence="1">The sequence shown here is derived from an EMBL/GenBank/DDBJ whole genome shotgun (WGS) entry which is preliminary data.</text>
</comment>
<reference evidence="1 2" key="1">
    <citation type="submission" date="2020-10" db="EMBL/GenBank/DDBJ databases">
        <title>The Coptis chinensis genome and diversification of protoberbering-type alkaloids.</title>
        <authorList>
            <person name="Wang B."/>
            <person name="Shu S."/>
            <person name="Song C."/>
            <person name="Liu Y."/>
        </authorList>
    </citation>
    <scope>NUCLEOTIDE SEQUENCE [LARGE SCALE GENOMIC DNA]</scope>
    <source>
        <strain evidence="1">HL-2020</strain>
        <tissue evidence="1">Leaf</tissue>
    </source>
</reference>
<keyword evidence="2" id="KW-1185">Reference proteome</keyword>
<feature type="non-terminal residue" evidence="1">
    <location>
        <position position="1"/>
    </location>
</feature>
<gene>
    <name evidence="1" type="ORF">IFM89_036476</name>
</gene>
<dbReference type="SUPFAM" id="SSF56219">
    <property type="entry name" value="DNase I-like"/>
    <property type="match status" value="1"/>
</dbReference>